<organism evidence="2 3">
    <name type="scientific">Urbifossiella limnaea</name>
    <dbReference type="NCBI Taxonomy" id="2528023"/>
    <lineage>
        <taxon>Bacteria</taxon>
        <taxon>Pseudomonadati</taxon>
        <taxon>Planctomycetota</taxon>
        <taxon>Planctomycetia</taxon>
        <taxon>Gemmatales</taxon>
        <taxon>Gemmataceae</taxon>
        <taxon>Urbifossiella</taxon>
    </lineage>
</organism>
<gene>
    <name evidence="2" type="ORF">ETAA1_51150</name>
</gene>
<feature type="transmembrane region" description="Helical" evidence="1">
    <location>
        <begin position="111"/>
        <end position="128"/>
    </location>
</feature>
<evidence type="ECO:0000313" key="2">
    <source>
        <dbReference type="EMBL" id="QDU23124.1"/>
    </source>
</evidence>
<feature type="transmembrane region" description="Helical" evidence="1">
    <location>
        <begin position="317"/>
        <end position="335"/>
    </location>
</feature>
<feature type="transmembrane region" description="Helical" evidence="1">
    <location>
        <begin position="80"/>
        <end position="99"/>
    </location>
</feature>
<keyword evidence="1" id="KW-1133">Transmembrane helix</keyword>
<keyword evidence="3" id="KW-1185">Reference proteome</keyword>
<proteinExistence type="predicted"/>
<keyword evidence="1" id="KW-0472">Membrane</keyword>
<evidence type="ECO:0008006" key="4">
    <source>
        <dbReference type="Google" id="ProtNLM"/>
    </source>
</evidence>
<feature type="transmembrane region" description="Helical" evidence="1">
    <location>
        <begin position="342"/>
        <end position="362"/>
    </location>
</feature>
<feature type="transmembrane region" description="Helical" evidence="1">
    <location>
        <begin position="156"/>
        <end position="183"/>
    </location>
</feature>
<accession>A0A517Y033</accession>
<keyword evidence="1" id="KW-0812">Transmembrane</keyword>
<protein>
    <recommendedName>
        <fullName evidence="4">Glycosyltransferase RgtA/B/C/D-like domain-containing protein</fullName>
    </recommendedName>
</protein>
<feature type="transmembrane region" description="Helical" evidence="1">
    <location>
        <begin position="292"/>
        <end position="311"/>
    </location>
</feature>
<dbReference type="Proteomes" id="UP000319576">
    <property type="component" value="Chromosome"/>
</dbReference>
<dbReference type="OrthoDB" id="9826171at2"/>
<reference evidence="2 3" key="1">
    <citation type="submission" date="2019-02" db="EMBL/GenBank/DDBJ databases">
        <title>Deep-cultivation of Planctomycetes and their phenomic and genomic characterization uncovers novel biology.</title>
        <authorList>
            <person name="Wiegand S."/>
            <person name="Jogler M."/>
            <person name="Boedeker C."/>
            <person name="Pinto D."/>
            <person name="Vollmers J."/>
            <person name="Rivas-Marin E."/>
            <person name="Kohn T."/>
            <person name="Peeters S.H."/>
            <person name="Heuer A."/>
            <person name="Rast P."/>
            <person name="Oberbeckmann S."/>
            <person name="Bunk B."/>
            <person name="Jeske O."/>
            <person name="Meyerdierks A."/>
            <person name="Storesund J.E."/>
            <person name="Kallscheuer N."/>
            <person name="Luecker S."/>
            <person name="Lage O.M."/>
            <person name="Pohl T."/>
            <person name="Merkel B.J."/>
            <person name="Hornburger P."/>
            <person name="Mueller R.-W."/>
            <person name="Bruemmer F."/>
            <person name="Labrenz M."/>
            <person name="Spormann A.M."/>
            <person name="Op den Camp H."/>
            <person name="Overmann J."/>
            <person name="Amann R."/>
            <person name="Jetten M.S.M."/>
            <person name="Mascher T."/>
            <person name="Medema M.H."/>
            <person name="Devos D.P."/>
            <person name="Kaster A.-K."/>
            <person name="Ovreas L."/>
            <person name="Rohde M."/>
            <person name="Galperin M.Y."/>
            <person name="Jogler C."/>
        </authorList>
    </citation>
    <scope>NUCLEOTIDE SEQUENCE [LARGE SCALE GENOMIC DNA]</scope>
    <source>
        <strain evidence="2 3">ETA_A1</strain>
    </source>
</reference>
<feature type="transmembrane region" description="Helical" evidence="1">
    <location>
        <begin position="199"/>
        <end position="219"/>
    </location>
</feature>
<dbReference type="RefSeq" id="WP_145243225.1">
    <property type="nucleotide sequence ID" value="NZ_CP036273.1"/>
</dbReference>
<dbReference type="KEGG" id="uli:ETAA1_51150"/>
<sequence length="493" mass="52118">MNHWATVGAAVFLLAGLNVARQLPEVHSLGAVVFGDPGLGLAVDALLDDGRVPTRDFAYFYGLLGVAVDRAWYAALGRTAFADTLFLFACNGLLAWGMLRFGRAAALPPAARWVLVVGVPVAVMPLRYTSPTHALDAVILAHALAWQARGNLRGAFAAAVAGVFVKSALVSVYATGLLVLILIGPRPAPTNLRARLRELIPGAMLGSAVLALLVSWFGVEPVVKTLFPVAGAKTYAGEGFGFFGGVGRRFWLPESPSVLYYLFGPAGFWLLTSAVGLAGVPGLLRDRRDPRAVAVLTCVALHVAFVCLLFGNELSWLYYSFLPVLAAAGVVGRGAPRWVVVGLPVIGVCGWVGFAFHGAALWRDRVQTEATGRLFAPPADAAAWAEVRRLAATERVLVLTPSGAGRVVFPGVDSVRSSALLPVVAPAAEVDDLLARLKAADVVVIHDVTGPLFERWPPFVAELAAFAEVPGLRGETFRVLRRVRREAAGGGTP</sequence>
<evidence type="ECO:0000313" key="3">
    <source>
        <dbReference type="Proteomes" id="UP000319576"/>
    </source>
</evidence>
<dbReference type="EMBL" id="CP036273">
    <property type="protein sequence ID" value="QDU23124.1"/>
    <property type="molecule type" value="Genomic_DNA"/>
</dbReference>
<name>A0A517Y033_9BACT</name>
<dbReference type="AlphaFoldDB" id="A0A517Y033"/>
<feature type="transmembrane region" description="Helical" evidence="1">
    <location>
        <begin position="258"/>
        <end position="280"/>
    </location>
</feature>
<evidence type="ECO:0000256" key="1">
    <source>
        <dbReference type="SAM" id="Phobius"/>
    </source>
</evidence>